<dbReference type="InterPro" id="IPR050273">
    <property type="entry name" value="GppA/Ppx_hydrolase"/>
</dbReference>
<organism evidence="3 4">
    <name type="scientific">Sulfobacillus thermosulfidooxidans</name>
    <dbReference type="NCBI Taxonomy" id="28034"/>
    <lineage>
        <taxon>Bacteria</taxon>
        <taxon>Bacillati</taxon>
        <taxon>Bacillota</taxon>
        <taxon>Clostridia</taxon>
        <taxon>Eubacteriales</taxon>
        <taxon>Clostridiales Family XVII. Incertae Sedis</taxon>
        <taxon>Sulfobacillus</taxon>
    </lineage>
</organism>
<dbReference type="Gene3D" id="1.10.3210.10">
    <property type="entry name" value="Hypothetical protein af1432"/>
    <property type="match status" value="1"/>
</dbReference>
<dbReference type="InterPro" id="IPR048950">
    <property type="entry name" value="Ppx_GppA_C"/>
</dbReference>
<evidence type="ECO:0000313" key="3">
    <source>
        <dbReference type="EMBL" id="PSR29189.1"/>
    </source>
</evidence>
<name>A0A2T2X3Y5_SULTH</name>
<dbReference type="SUPFAM" id="SSF109604">
    <property type="entry name" value="HD-domain/PDEase-like"/>
    <property type="match status" value="1"/>
</dbReference>
<dbReference type="PANTHER" id="PTHR30005:SF0">
    <property type="entry name" value="RETROGRADE REGULATION PROTEIN 2"/>
    <property type="match status" value="1"/>
</dbReference>
<comment type="similarity">
    <text evidence="1">Belongs to the GppA/Ppx family.</text>
</comment>
<gene>
    <name evidence="3" type="ORF">C7B47_02375</name>
</gene>
<feature type="domain" description="Ppx/GppA phosphatase C-terminal" evidence="2">
    <location>
        <begin position="1"/>
        <end position="147"/>
    </location>
</feature>
<dbReference type="PANTHER" id="PTHR30005">
    <property type="entry name" value="EXOPOLYPHOSPHATASE"/>
    <property type="match status" value="1"/>
</dbReference>
<protein>
    <submittedName>
        <fullName evidence="3">HD domain-containing protein</fullName>
    </submittedName>
</protein>
<accession>A0A2T2X3Y5</accession>
<dbReference type="Proteomes" id="UP000242705">
    <property type="component" value="Unassembled WGS sequence"/>
</dbReference>
<dbReference type="Pfam" id="PF21447">
    <property type="entry name" value="Ppx-GppA_III"/>
    <property type="match status" value="1"/>
</dbReference>
<evidence type="ECO:0000259" key="2">
    <source>
        <dbReference type="Pfam" id="PF21447"/>
    </source>
</evidence>
<proteinExistence type="inferred from homology"/>
<evidence type="ECO:0000313" key="4">
    <source>
        <dbReference type="Proteomes" id="UP000242705"/>
    </source>
</evidence>
<dbReference type="AlphaFoldDB" id="A0A2T2X3Y5"/>
<dbReference type="EMBL" id="PXYX01000003">
    <property type="protein sequence ID" value="PSR29189.1"/>
    <property type="molecule type" value="Genomic_DNA"/>
</dbReference>
<sequence length="179" mass="21011">MQKYLVERPHAMHVARLSLKLYDSLIGLLDFPPNGLWRECLETAALLHDAGYFINKRAHHRHSRYIIRHAMETQSWEDTTRSCVATLAYFHRKTLTLQKFHEMSHNPAWFAMTSILRIADGIDRCHHQQADIRHIEITTTTVELFVCGLKKEPWDHLLQIKAQGFHTAFHRQLLLHDVS</sequence>
<comment type="caution">
    <text evidence="3">The sequence shown here is derived from an EMBL/GenBank/DDBJ whole genome shotgun (WGS) entry which is preliminary data.</text>
</comment>
<reference evidence="3 4" key="1">
    <citation type="journal article" date="2014" name="BMC Genomics">
        <title>Comparison of environmental and isolate Sulfobacillus genomes reveals diverse carbon, sulfur, nitrogen, and hydrogen metabolisms.</title>
        <authorList>
            <person name="Justice N.B."/>
            <person name="Norman A."/>
            <person name="Brown C.T."/>
            <person name="Singh A."/>
            <person name="Thomas B.C."/>
            <person name="Banfield J.F."/>
        </authorList>
    </citation>
    <scope>NUCLEOTIDE SEQUENCE [LARGE SCALE GENOMIC DNA]</scope>
    <source>
        <strain evidence="3">AMDSBA5</strain>
    </source>
</reference>
<evidence type="ECO:0000256" key="1">
    <source>
        <dbReference type="ARBA" id="ARBA00007125"/>
    </source>
</evidence>